<keyword evidence="2" id="KW-1185">Reference proteome</keyword>
<accession>A0A9Q1CME1</accession>
<protein>
    <submittedName>
        <fullName evidence="1">Uncharacterized protein</fullName>
    </submittedName>
</protein>
<name>A0A9Q1CME1_HOLLE</name>
<dbReference type="EMBL" id="JAIZAY010000001">
    <property type="protein sequence ID" value="KAJ8048287.1"/>
    <property type="molecule type" value="Genomic_DNA"/>
</dbReference>
<organism evidence="1 2">
    <name type="scientific">Holothuria leucospilota</name>
    <name type="common">Black long sea cucumber</name>
    <name type="synonym">Mertensiothuria leucospilota</name>
    <dbReference type="NCBI Taxonomy" id="206669"/>
    <lineage>
        <taxon>Eukaryota</taxon>
        <taxon>Metazoa</taxon>
        <taxon>Echinodermata</taxon>
        <taxon>Eleutherozoa</taxon>
        <taxon>Echinozoa</taxon>
        <taxon>Holothuroidea</taxon>
        <taxon>Aspidochirotacea</taxon>
        <taxon>Aspidochirotida</taxon>
        <taxon>Holothuriidae</taxon>
        <taxon>Holothuria</taxon>
    </lineage>
</organism>
<dbReference type="Proteomes" id="UP001152320">
    <property type="component" value="Chromosome 1"/>
</dbReference>
<evidence type="ECO:0000313" key="1">
    <source>
        <dbReference type="EMBL" id="KAJ8048287.1"/>
    </source>
</evidence>
<reference evidence="1" key="1">
    <citation type="submission" date="2021-10" db="EMBL/GenBank/DDBJ databases">
        <title>Tropical sea cucumber genome reveals ecological adaptation and Cuvierian tubules defense mechanism.</title>
        <authorList>
            <person name="Chen T."/>
        </authorList>
    </citation>
    <scope>NUCLEOTIDE SEQUENCE</scope>
    <source>
        <strain evidence="1">Nanhai2018</strain>
        <tissue evidence="1">Muscle</tissue>
    </source>
</reference>
<gene>
    <name evidence="1" type="ORF">HOLleu_00540</name>
</gene>
<evidence type="ECO:0000313" key="2">
    <source>
        <dbReference type="Proteomes" id="UP001152320"/>
    </source>
</evidence>
<comment type="caution">
    <text evidence="1">The sequence shown here is derived from an EMBL/GenBank/DDBJ whole genome shotgun (WGS) entry which is preliminary data.</text>
</comment>
<dbReference type="AlphaFoldDB" id="A0A9Q1CME1"/>
<proteinExistence type="predicted"/>
<sequence>MEDNQIFPEVPDELYNAGWRVYYNVEDDKQYFVNEQTKMRSDTLPTVVKSPSTNLTLFENANIDLTESFVSSFYSEAKEFERNLATTSGQSPSEEKPFEKGAALGKPYQKLMEDSTTRFPLGVCNGHGEIKISDTAREMVTYIFASMMDRVAYGYLKQNCEGCDMGWPSQLDHRCLNFGSNVPVTDMYFNDLQHLVKDEWIIDAVRDYLLKSVEIDSIRAVMQQLRKSWSQSPELSVEAMENSKVNGIIKGHLEDEFIPRWMGAIDYSSVELNYTSSSSLQPCRRHLRVERVVVNRFVHTGEMFLDKAVHELIVDFWVMGKPRCNLL</sequence>